<dbReference type="SUPFAM" id="SSF51735">
    <property type="entry name" value="NAD(P)-binding Rossmann-fold domains"/>
    <property type="match status" value="1"/>
</dbReference>
<feature type="domain" description="NAD(P)-binding" evidence="1">
    <location>
        <begin position="7"/>
        <end position="198"/>
    </location>
</feature>
<dbReference type="InterPro" id="IPR036291">
    <property type="entry name" value="NAD(P)-bd_dom_sf"/>
</dbReference>
<dbReference type="GO" id="GO:0042602">
    <property type="term" value="F:riboflavin reductase (NADPH) activity"/>
    <property type="evidence" value="ECO:0007669"/>
    <property type="project" value="TreeGrafter"/>
</dbReference>
<accession>A0A5N1IXJ3</accession>
<dbReference type="InterPro" id="IPR016040">
    <property type="entry name" value="NAD(P)-bd_dom"/>
</dbReference>
<dbReference type="Pfam" id="PF13460">
    <property type="entry name" value="NAD_binding_10"/>
    <property type="match status" value="1"/>
</dbReference>
<dbReference type="EMBL" id="VTWT01000004">
    <property type="protein sequence ID" value="KAA9339004.1"/>
    <property type="molecule type" value="Genomic_DNA"/>
</dbReference>
<proteinExistence type="predicted"/>
<reference evidence="2 3" key="1">
    <citation type="submission" date="2019-09" db="EMBL/GenBank/DDBJ databases">
        <title>Genome sequence of Adhaeribacter sp. M2.</title>
        <authorList>
            <person name="Srinivasan S."/>
        </authorList>
    </citation>
    <scope>NUCLEOTIDE SEQUENCE [LARGE SCALE GENOMIC DNA]</scope>
    <source>
        <strain evidence="2 3">M2</strain>
    </source>
</reference>
<name>A0A5N1IXJ3_9BACT</name>
<dbReference type="RefSeq" id="WP_150903638.1">
    <property type="nucleotide sequence ID" value="NZ_VTWT01000004.1"/>
</dbReference>
<dbReference type="Proteomes" id="UP000326570">
    <property type="component" value="Unassembled WGS sequence"/>
</dbReference>
<organism evidence="2 3">
    <name type="scientific">Adhaeribacter soli</name>
    <dbReference type="NCBI Taxonomy" id="2607655"/>
    <lineage>
        <taxon>Bacteria</taxon>
        <taxon>Pseudomonadati</taxon>
        <taxon>Bacteroidota</taxon>
        <taxon>Cytophagia</taxon>
        <taxon>Cytophagales</taxon>
        <taxon>Hymenobacteraceae</taxon>
        <taxon>Adhaeribacter</taxon>
    </lineage>
</organism>
<gene>
    <name evidence="2" type="ORF">F0P94_09445</name>
</gene>
<evidence type="ECO:0000313" key="3">
    <source>
        <dbReference type="Proteomes" id="UP000326570"/>
    </source>
</evidence>
<keyword evidence="3" id="KW-1185">Reference proteome</keyword>
<comment type="caution">
    <text evidence="2">The sequence shown here is derived from an EMBL/GenBank/DDBJ whole genome shotgun (WGS) entry which is preliminary data.</text>
</comment>
<dbReference type="PANTHER" id="PTHR43355:SF2">
    <property type="entry name" value="FLAVIN REDUCTASE (NADPH)"/>
    <property type="match status" value="1"/>
</dbReference>
<dbReference type="Gene3D" id="3.40.50.720">
    <property type="entry name" value="NAD(P)-binding Rossmann-like Domain"/>
    <property type="match status" value="1"/>
</dbReference>
<sequence>MKLIVFGASGRTGQEIVQQALAGQHTVTAFVRNTGSFNLKHERLNVVQGDITAYQEVENAIAGHDAVLSALGPRTLKTRIPALVSGIKNIVSAMESTGVRRLVYESALGVGDSEADQNLVFRYFILPVLLARDYSDHAANEKTIRSSNLDWVIVRPARLVDGPQTGKYEVGLKLSATFPFGKVTRADVAEFMLRQLTDNA</sequence>
<dbReference type="PANTHER" id="PTHR43355">
    <property type="entry name" value="FLAVIN REDUCTASE (NADPH)"/>
    <property type="match status" value="1"/>
</dbReference>
<dbReference type="InterPro" id="IPR051606">
    <property type="entry name" value="Polyketide_Oxido-like"/>
</dbReference>
<dbReference type="AlphaFoldDB" id="A0A5N1IXJ3"/>
<dbReference type="GO" id="GO:0004074">
    <property type="term" value="F:biliverdin reductase [NAD(P)H] activity"/>
    <property type="evidence" value="ECO:0007669"/>
    <property type="project" value="TreeGrafter"/>
</dbReference>
<evidence type="ECO:0000313" key="2">
    <source>
        <dbReference type="EMBL" id="KAA9339004.1"/>
    </source>
</evidence>
<dbReference type="CDD" id="cd05244">
    <property type="entry name" value="BVR-B_like_SDR_a"/>
    <property type="match status" value="1"/>
</dbReference>
<protein>
    <submittedName>
        <fullName evidence="2">SDR family oxidoreductase</fullName>
    </submittedName>
</protein>
<evidence type="ECO:0000259" key="1">
    <source>
        <dbReference type="Pfam" id="PF13460"/>
    </source>
</evidence>